<evidence type="ECO:0000313" key="2">
    <source>
        <dbReference type="EMBL" id="CAD9557289.1"/>
    </source>
</evidence>
<organism evidence="2">
    <name type="scientific">Haptolina brevifila</name>
    <dbReference type="NCBI Taxonomy" id="156173"/>
    <lineage>
        <taxon>Eukaryota</taxon>
        <taxon>Haptista</taxon>
        <taxon>Haptophyta</taxon>
        <taxon>Prymnesiophyceae</taxon>
        <taxon>Prymnesiales</taxon>
        <taxon>Prymnesiaceae</taxon>
        <taxon>Haptolina</taxon>
    </lineage>
</organism>
<gene>
    <name evidence="2" type="ORF">CBRE1094_LOCUS47727</name>
</gene>
<feature type="region of interest" description="Disordered" evidence="1">
    <location>
        <begin position="66"/>
        <end position="101"/>
    </location>
</feature>
<proteinExistence type="predicted"/>
<dbReference type="AlphaFoldDB" id="A0A7S2JV09"/>
<reference evidence="2" key="1">
    <citation type="submission" date="2021-01" db="EMBL/GenBank/DDBJ databases">
        <authorList>
            <person name="Corre E."/>
            <person name="Pelletier E."/>
            <person name="Niang G."/>
            <person name="Scheremetjew M."/>
            <person name="Finn R."/>
            <person name="Kale V."/>
            <person name="Holt S."/>
            <person name="Cochrane G."/>
            <person name="Meng A."/>
            <person name="Brown T."/>
            <person name="Cohen L."/>
        </authorList>
    </citation>
    <scope>NUCLEOTIDE SEQUENCE</scope>
    <source>
        <strain evidence="2">UTEX LB 985</strain>
    </source>
</reference>
<protein>
    <submittedName>
        <fullName evidence="2">Uncharacterized protein</fullName>
    </submittedName>
</protein>
<feature type="compositionally biased region" description="Basic and acidic residues" evidence="1">
    <location>
        <begin position="66"/>
        <end position="78"/>
    </location>
</feature>
<evidence type="ECO:0000256" key="1">
    <source>
        <dbReference type="SAM" id="MobiDB-lite"/>
    </source>
</evidence>
<feature type="compositionally biased region" description="Basic and acidic residues" evidence="1">
    <location>
        <begin position="85"/>
        <end position="95"/>
    </location>
</feature>
<sequence length="217" mass="24827">MRPRSSACMTAVSEYTYRDQLQAHVDLQEMLSEETPRIYRVATKDAQGNDIDEYKYHENKWPTDYTKMKTNEENEKYDTGNGDETSSRYPREPYSLEKPSPHASFTAASAAFLRTHDKVNVAAPKIDARQRKRIELDLEKEPPATVVQYQSKASMTKFTTLVSELSSLREAKPNFRVIVFTRHSFVQERLVKLIGDQVRPGGSLAPAADRPKLVQRV</sequence>
<dbReference type="EMBL" id="HBGU01087367">
    <property type="protein sequence ID" value="CAD9557289.1"/>
    <property type="molecule type" value="Transcribed_RNA"/>
</dbReference>
<accession>A0A7S2JV09</accession>
<name>A0A7S2JV09_9EUKA</name>